<feature type="domain" description="HIT" evidence="2">
    <location>
        <begin position="241"/>
        <end position="348"/>
    </location>
</feature>
<evidence type="ECO:0000256" key="1">
    <source>
        <dbReference type="PROSITE-ProRule" id="PRU00464"/>
    </source>
</evidence>
<dbReference type="InterPro" id="IPR011146">
    <property type="entry name" value="HIT-like"/>
</dbReference>
<keyword evidence="3" id="KW-0548">Nucleotidyltransferase</keyword>
<evidence type="ECO:0000313" key="3">
    <source>
        <dbReference type="EMBL" id="ASI13821.1"/>
    </source>
</evidence>
<dbReference type="AlphaFoldDB" id="A0A218NMY5"/>
<dbReference type="InterPro" id="IPR053177">
    <property type="entry name" value="ADP-glucose_phosphorylase"/>
</dbReference>
<dbReference type="PANTHER" id="PTHR42763">
    <property type="entry name" value="ADP-GLUCOSE PHOSPHORYLASE"/>
    <property type="match status" value="1"/>
</dbReference>
<comment type="caution">
    <text evidence="1">Lacks conserved residue(s) required for the propagation of feature annotation.</text>
</comment>
<name>A0A218NMY5_9ARCH</name>
<sequence length="373" mass="43520">MTNLLNRSIPEMVMHLYKKVFKFSLHILLMYMDSKKERKDPDEKEAIPENLFGNGEIRTDYRTGLRAVFALSRKDRPIDYLAKEVIDDKGKEYCPFEPERYDLNRTFFEIGRPWRVRVIYNKYPLFECNAPYAREKWDIFERSTNYGFSFVIIDSREHKLRFENSSDLQTNDLAKAVLNTEKKIYGHNGIDFVYLNKNFGRKSGGTLSHSHWQTLGYMSMPDTVRARVDRVLEFEDTHGSCLMEYAANRESERKLLENRTLIAFAPFAQLYTGESIVMPKRHVSMLSELSTEEMAELLKACKKIIAANNRYFGVHSYNILGYSLKKEKEFHSYMEIVPRVSDIGPMQMAGNYGSNIIPEEYSKGIRSILGESE</sequence>
<proteinExistence type="predicted"/>
<gene>
    <name evidence="3" type="ORF">Mia14_0508</name>
</gene>
<dbReference type="PANTHER" id="PTHR42763:SF2">
    <property type="entry name" value="ADP-GLUCOSE PHOSPHORYLASE"/>
    <property type="match status" value="1"/>
</dbReference>
<reference evidence="3 4" key="1">
    <citation type="journal article" date="2017" name="Nat. Commun.">
        <title>'ARMAN' archaea depend on association with euryarchaeal host in culture and in situ.</title>
        <authorList>
            <person name="Golyshina O."/>
            <person name="Toshchakov S."/>
            <person name="Makarova K."/>
            <person name="Gavrilov S."/>
            <person name="Korzhenkov A."/>
            <person name="La Cono V."/>
            <person name="Arcadi E."/>
            <person name="Nechitaylo T."/>
            <person name="Ferrer M."/>
            <person name="Kublanov I."/>
            <person name="Wolf Y."/>
            <person name="Yakimov M."/>
            <person name="Golyshin P."/>
            <person name="Slesarev A."/>
            <person name="Kozyavkin S."/>
        </authorList>
    </citation>
    <scope>NUCLEOTIDE SEQUENCE [LARGE SCALE GENOMIC DNA]</scope>
    <source>
        <strain evidence="3 4">Mia14</strain>
    </source>
</reference>
<evidence type="ECO:0000259" key="2">
    <source>
        <dbReference type="PROSITE" id="PS51084"/>
    </source>
</evidence>
<organism evidence="3 4">
    <name type="scientific">Candidatus Mancarchaeum acidiphilum</name>
    <dbReference type="NCBI Taxonomy" id="1920749"/>
    <lineage>
        <taxon>Archaea</taxon>
        <taxon>Candidatus Micrarchaeota</taxon>
        <taxon>Candidatus Mancarchaeum</taxon>
    </lineage>
</organism>
<dbReference type="EMBL" id="CP019964">
    <property type="protein sequence ID" value="ASI13821.1"/>
    <property type="molecule type" value="Genomic_DNA"/>
</dbReference>
<protein>
    <submittedName>
        <fullName evidence="3">Galactose-1-phosphate uridylyltransferase</fullName>
    </submittedName>
</protein>
<keyword evidence="4" id="KW-1185">Reference proteome</keyword>
<dbReference type="PROSITE" id="PS51084">
    <property type="entry name" value="HIT_2"/>
    <property type="match status" value="1"/>
</dbReference>
<dbReference type="GO" id="GO:0016779">
    <property type="term" value="F:nucleotidyltransferase activity"/>
    <property type="evidence" value="ECO:0007669"/>
    <property type="project" value="UniProtKB-KW"/>
</dbReference>
<evidence type="ECO:0000313" key="4">
    <source>
        <dbReference type="Proteomes" id="UP000197679"/>
    </source>
</evidence>
<dbReference type="KEGG" id="marh:Mia14_0508"/>
<dbReference type="Proteomes" id="UP000197679">
    <property type="component" value="Chromosome"/>
</dbReference>
<accession>A0A218NMY5</accession>
<dbReference type="InterPro" id="IPR036265">
    <property type="entry name" value="HIT-like_sf"/>
</dbReference>
<dbReference type="Gene3D" id="3.30.428.10">
    <property type="entry name" value="HIT-like"/>
    <property type="match status" value="2"/>
</dbReference>
<dbReference type="SUPFAM" id="SSF54197">
    <property type="entry name" value="HIT-like"/>
    <property type="match status" value="2"/>
</dbReference>
<keyword evidence="3" id="KW-0808">Transferase</keyword>